<dbReference type="HOGENOM" id="CLU_2941988_0_0_1"/>
<evidence type="ECO:0000313" key="1">
    <source>
        <dbReference type="EMBL" id="KIM34586.1"/>
    </source>
</evidence>
<protein>
    <submittedName>
        <fullName evidence="1">Uncharacterized protein</fullName>
    </submittedName>
</protein>
<proteinExistence type="predicted"/>
<dbReference type="Proteomes" id="UP000053424">
    <property type="component" value="Unassembled WGS sequence"/>
</dbReference>
<reference evidence="1 2" key="1">
    <citation type="submission" date="2014-04" db="EMBL/GenBank/DDBJ databases">
        <authorList>
            <consortium name="DOE Joint Genome Institute"/>
            <person name="Kuo A."/>
            <person name="Gay G."/>
            <person name="Dore J."/>
            <person name="Kohler A."/>
            <person name="Nagy L.G."/>
            <person name="Floudas D."/>
            <person name="Copeland A."/>
            <person name="Barry K.W."/>
            <person name="Cichocki N."/>
            <person name="Veneault-Fourrey C."/>
            <person name="LaButti K."/>
            <person name="Lindquist E.A."/>
            <person name="Lipzen A."/>
            <person name="Lundell T."/>
            <person name="Morin E."/>
            <person name="Murat C."/>
            <person name="Sun H."/>
            <person name="Tunlid A."/>
            <person name="Henrissat B."/>
            <person name="Grigoriev I.V."/>
            <person name="Hibbett D.S."/>
            <person name="Martin F."/>
            <person name="Nordberg H.P."/>
            <person name="Cantor M.N."/>
            <person name="Hua S.X."/>
        </authorList>
    </citation>
    <scope>NUCLEOTIDE SEQUENCE [LARGE SCALE GENOMIC DNA]</scope>
    <source>
        <strain evidence="2">h7</strain>
    </source>
</reference>
<name>A0A0C3BTC6_HEBCY</name>
<reference evidence="2" key="2">
    <citation type="submission" date="2015-01" db="EMBL/GenBank/DDBJ databases">
        <title>Evolutionary Origins and Diversification of the Mycorrhizal Mutualists.</title>
        <authorList>
            <consortium name="DOE Joint Genome Institute"/>
            <consortium name="Mycorrhizal Genomics Consortium"/>
            <person name="Kohler A."/>
            <person name="Kuo A."/>
            <person name="Nagy L.G."/>
            <person name="Floudas D."/>
            <person name="Copeland A."/>
            <person name="Barry K.W."/>
            <person name="Cichocki N."/>
            <person name="Veneault-Fourrey C."/>
            <person name="LaButti K."/>
            <person name="Lindquist E.A."/>
            <person name="Lipzen A."/>
            <person name="Lundell T."/>
            <person name="Morin E."/>
            <person name="Murat C."/>
            <person name="Riley R."/>
            <person name="Ohm R."/>
            <person name="Sun H."/>
            <person name="Tunlid A."/>
            <person name="Henrissat B."/>
            <person name="Grigoriev I.V."/>
            <person name="Hibbett D.S."/>
            <person name="Martin F."/>
        </authorList>
    </citation>
    <scope>NUCLEOTIDE SEQUENCE [LARGE SCALE GENOMIC DNA]</scope>
    <source>
        <strain evidence="2">h7</strain>
    </source>
</reference>
<gene>
    <name evidence="1" type="ORF">M413DRAFT_33179</name>
</gene>
<dbReference type="AlphaFoldDB" id="A0A0C3BTC6"/>
<sequence length="60" mass="6863">MPRISIFDGVWNRQTDYPLHSAQQHELVGIRRRLPASHRTRLAFTAGSPLQESKSYATRG</sequence>
<keyword evidence="2" id="KW-1185">Reference proteome</keyword>
<accession>A0A0C3BTC6</accession>
<dbReference type="EMBL" id="KN831929">
    <property type="protein sequence ID" value="KIM34586.1"/>
    <property type="molecule type" value="Genomic_DNA"/>
</dbReference>
<organism evidence="1 2">
    <name type="scientific">Hebeloma cylindrosporum</name>
    <dbReference type="NCBI Taxonomy" id="76867"/>
    <lineage>
        <taxon>Eukaryota</taxon>
        <taxon>Fungi</taxon>
        <taxon>Dikarya</taxon>
        <taxon>Basidiomycota</taxon>
        <taxon>Agaricomycotina</taxon>
        <taxon>Agaricomycetes</taxon>
        <taxon>Agaricomycetidae</taxon>
        <taxon>Agaricales</taxon>
        <taxon>Agaricineae</taxon>
        <taxon>Hymenogastraceae</taxon>
        <taxon>Hebeloma</taxon>
    </lineage>
</organism>
<evidence type="ECO:0000313" key="2">
    <source>
        <dbReference type="Proteomes" id="UP000053424"/>
    </source>
</evidence>